<dbReference type="EMBL" id="CAJZBQ010000038">
    <property type="protein sequence ID" value="CAG9325447.1"/>
    <property type="molecule type" value="Genomic_DNA"/>
</dbReference>
<organism evidence="1 2">
    <name type="scientific">Blepharisma stoltei</name>
    <dbReference type="NCBI Taxonomy" id="1481888"/>
    <lineage>
        <taxon>Eukaryota</taxon>
        <taxon>Sar</taxon>
        <taxon>Alveolata</taxon>
        <taxon>Ciliophora</taxon>
        <taxon>Postciliodesmatophora</taxon>
        <taxon>Heterotrichea</taxon>
        <taxon>Heterotrichida</taxon>
        <taxon>Blepharismidae</taxon>
        <taxon>Blepharisma</taxon>
    </lineage>
</organism>
<accession>A0AAU9JEV6</accession>
<dbReference type="AlphaFoldDB" id="A0AAU9JEV6"/>
<evidence type="ECO:0000313" key="1">
    <source>
        <dbReference type="EMBL" id="CAG9325447.1"/>
    </source>
</evidence>
<name>A0AAU9JEV6_9CILI</name>
<reference evidence="1" key="1">
    <citation type="submission" date="2021-09" db="EMBL/GenBank/DDBJ databases">
        <authorList>
            <consortium name="AG Swart"/>
            <person name="Singh M."/>
            <person name="Singh A."/>
            <person name="Seah K."/>
            <person name="Emmerich C."/>
        </authorList>
    </citation>
    <scope>NUCLEOTIDE SEQUENCE</scope>
    <source>
        <strain evidence="1">ATCC30299</strain>
    </source>
</reference>
<dbReference type="Proteomes" id="UP001162131">
    <property type="component" value="Unassembled WGS sequence"/>
</dbReference>
<evidence type="ECO:0000313" key="2">
    <source>
        <dbReference type="Proteomes" id="UP001162131"/>
    </source>
</evidence>
<comment type="caution">
    <text evidence="1">The sequence shown here is derived from an EMBL/GenBank/DDBJ whole genome shotgun (WGS) entry which is preliminary data.</text>
</comment>
<keyword evidence="2" id="KW-1185">Reference proteome</keyword>
<protein>
    <submittedName>
        <fullName evidence="1">Uncharacterized protein</fullName>
    </submittedName>
</protein>
<gene>
    <name evidence="1" type="ORF">BSTOLATCC_MIC38701</name>
</gene>
<proteinExistence type="predicted"/>
<sequence>MDQNILSQQIDLDTLEISLEIDNAEVKKWSKLQLESYRRLMSQYRSSLLPYFRQHILRQISLIPTIKQVLFQSYGVLNFFANNLMMEELELVLWSILIQKIPIEKFTTNPFLMIAIAGLKSKMILNDDYEPFMWLLNSIIPNFVVSFRFYLDIFSDETEVTIRDLNKCYNEMVNISWKNAQINYKNLVDGIVLKNKRKERALPNGNPSSLLISEIILKQESELFEYFNGEDFPSI</sequence>